<keyword evidence="1" id="KW-0732">Signal</keyword>
<feature type="chain" id="PRO_5043699211" evidence="1">
    <location>
        <begin position="19"/>
        <end position="98"/>
    </location>
</feature>
<organism evidence="2 3">
    <name type="scientific">Rhynocoris fuscipes</name>
    <dbReference type="NCBI Taxonomy" id="488301"/>
    <lineage>
        <taxon>Eukaryota</taxon>
        <taxon>Metazoa</taxon>
        <taxon>Ecdysozoa</taxon>
        <taxon>Arthropoda</taxon>
        <taxon>Hexapoda</taxon>
        <taxon>Insecta</taxon>
        <taxon>Pterygota</taxon>
        <taxon>Neoptera</taxon>
        <taxon>Paraneoptera</taxon>
        <taxon>Hemiptera</taxon>
        <taxon>Heteroptera</taxon>
        <taxon>Panheteroptera</taxon>
        <taxon>Cimicomorpha</taxon>
        <taxon>Reduviidae</taxon>
        <taxon>Harpactorinae</taxon>
        <taxon>Harpactorini</taxon>
        <taxon>Rhynocoris</taxon>
    </lineage>
</organism>
<accession>A0AAW1DC21</accession>
<name>A0AAW1DC21_9HEMI</name>
<keyword evidence="3" id="KW-1185">Reference proteome</keyword>
<reference evidence="2 3" key="1">
    <citation type="submission" date="2022-12" db="EMBL/GenBank/DDBJ databases">
        <title>Chromosome-level genome assembly of true bugs.</title>
        <authorList>
            <person name="Ma L."/>
            <person name="Li H."/>
        </authorList>
    </citation>
    <scope>NUCLEOTIDE SEQUENCE [LARGE SCALE GENOMIC DNA]</scope>
    <source>
        <strain evidence="2">Lab_2022b</strain>
    </source>
</reference>
<feature type="signal peptide" evidence="1">
    <location>
        <begin position="1"/>
        <end position="18"/>
    </location>
</feature>
<sequence length="98" mass="10117">MYFKIALVCLIAVSTVSAGILPVATSLVRTPHLDSAIIKSERLGGNFAYSTVEGHAYAAISPVVSEIATPVAVSYAAHPVHLGHAAIATPLVHSSLII</sequence>
<comment type="caution">
    <text evidence="2">The sequence shown here is derived from an EMBL/GenBank/DDBJ whole genome shotgun (WGS) entry which is preliminary data.</text>
</comment>
<proteinExistence type="predicted"/>
<dbReference type="AlphaFoldDB" id="A0AAW1DC21"/>
<evidence type="ECO:0000313" key="2">
    <source>
        <dbReference type="EMBL" id="KAK9508057.1"/>
    </source>
</evidence>
<protein>
    <submittedName>
        <fullName evidence="2">Uncharacterized protein</fullName>
    </submittedName>
</protein>
<dbReference type="Proteomes" id="UP001461498">
    <property type="component" value="Unassembled WGS sequence"/>
</dbReference>
<evidence type="ECO:0000313" key="3">
    <source>
        <dbReference type="Proteomes" id="UP001461498"/>
    </source>
</evidence>
<evidence type="ECO:0000256" key="1">
    <source>
        <dbReference type="SAM" id="SignalP"/>
    </source>
</evidence>
<dbReference type="EMBL" id="JAPXFL010000004">
    <property type="protein sequence ID" value="KAK9508057.1"/>
    <property type="molecule type" value="Genomic_DNA"/>
</dbReference>
<gene>
    <name evidence="2" type="ORF">O3M35_007803</name>
</gene>